<dbReference type="Proteomes" id="UP000214684">
    <property type="component" value="Unassembled WGS sequence"/>
</dbReference>
<evidence type="ECO:0000313" key="2">
    <source>
        <dbReference type="Proteomes" id="UP000214684"/>
    </source>
</evidence>
<dbReference type="EMBL" id="MUGS01000027">
    <property type="protein sequence ID" value="OXG05073.1"/>
    <property type="molecule type" value="Genomic_DNA"/>
</dbReference>
<evidence type="ECO:0000313" key="1">
    <source>
        <dbReference type="EMBL" id="OXG05073.1"/>
    </source>
</evidence>
<sequence>MKKTKIFESFDACFNLEARLKFLENLLKIDDPVSCSKMILKSAKSQEKCKSSYSKIELAHLFYILMDEGFLFFDSVDKKINRNKFQKFVINNFTYCGIQGIQINMSSINKQFSECKGYTYKEKQVKFLEELITRMQYRKKRLEDW</sequence>
<protein>
    <submittedName>
        <fullName evidence="1">Uncharacterized protein</fullName>
    </submittedName>
</protein>
<organism evidence="1 2">
    <name type="scientific">Flavobacterium araucananum</name>
    <dbReference type="NCBI Taxonomy" id="946678"/>
    <lineage>
        <taxon>Bacteria</taxon>
        <taxon>Pseudomonadati</taxon>
        <taxon>Bacteroidota</taxon>
        <taxon>Flavobacteriia</taxon>
        <taxon>Flavobacteriales</taxon>
        <taxon>Flavobacteriaceae</taxon>
        <taxon>Flavobacterium</taxon>
    </lineage>
</organism>
<dbReference type="OrthoDB" id="1356743at2"/>
<keyword evidence="2" id="KW-1185">Reference proteome</keyword>
<dbReference type="RefSeq" id="WP_089480080.1">
    <property type="nucleotide sequence ID" value="NZ_MUGS01000027.1"/>
</dbReference>
<proteinExistence type="predicted"/>
<reference evidence="1 2" key="1">
    <citation type="submission" date="2016-11" db="EMBL/GenBank/DDBJ databases">
        <title>Whole genomes of Flavobacteriaceae.</title>
        <authorList>
            <person name="Stine C."/>
            <person name="Li C."/>
            <person name="Tadesse D."/>
        </authorList>
    </citation>
    <scope>NUCLEOTIDE SEQUENCE [LARGE SCALE GENOMIC DNA]</scope>
    <source>
        <strain evidence="1 2">DSM 24704</strain>
    </source>
</reference>
<dbReference type="AlphaFoldDB" id="A0A227P6G3"/>
<name>A0A227P6G3_9FLAO</name>
<accession>A0A227P6G3</accession>
<comment type="caution">
    <text evidence="1">The sequence shown here is derived from an EMBL/GenBank/DDBJ whole genome shotgun (WGS) entry which is preliminary data.</text>
</comment>
<gene>
    <name evidence="1" type="ORF">B0A64_13660</name>
</gene>